<organism evidence="2 3">
    <name type="scientific">Enterococcus ureasiticus</name>
    <dbReference type="NCBI Taxonomy" id="903984"/>
    <lineage>
        <taxon>Bacteria</taxon>
        <taxon>Bacillati</taxon>
        <taxon>Bacillota</taxon>
        <taxon>Bacilli</taxon>
        <taxon>Lactobacillales</taxon>
        <taxon>Enterococcaceae</taxon>
        <taxon>Enterococcus</taxon>
    </lineage>
</organism>
<evidence type="ECO:0000259" key="1">
    <source>
        <dbReference type="PROSITE" id="PS50943"/>
    </source>
</evidence>
<dbReference type="InterPro" id="IPR001387">
    <property type="entry name" value="Cro/C1-type_HTH"/>
</dbReference>
<dbReference type="OrthoDB" id="2055733at2"/>
<protein>
    <recommendedName>
        <fullName evidence="1">HTH cro/C1-type domain-containing protein</fullName>
    </recommendedName>
</protein>
<evidence type="ECO:0000313" key="3">
    <source>
        <dbReference type="Proteomes" id="UP000094068"/>
    </source>
</evidence>
<dbReference type="Proteomes" id="UP000094068">
    <property type="component" value="Unassembled WGS sequence"/>
</dbReference>
<dbReference type="SUPFAM" id="SSF47413">
    <property type="entry name" value="lambda repressor-like DNA-binding domains"/>
    <property type="match status" value="1"/>
</dbReference>
<dbReference type="AlphaFoldDB" id="A0A1E5GMT9"/>
<dbReference type="CDD" id="cd00093">
    <property type="entry name" value="HTH_XRE"/>
    <property type="match status" value="1"/>
</dbReference>
<dbReference type="RefSeq" id="WP_069645021.1">
    <property type="nucleotide sequence ID" value="NZ_MIJZ01000001.1"/>
</dbReference>
<proteinExistence type="predicted"/>
<comment type="caution">
    <text evidence="2">The sequence shown here is derived from an EMBL/GenBank/DDBJ whole genome shotgun (WGS) entry which is preliminary data.</text>
</comment>
<gene>
    <name evidence="2" type="ORF">BCR21_02985</name>
</gene>
<evidence type="ECO:0000313" key="2">
    <source>
        <dbReference type="EMBL" id="OEG13971.1"/>
    </source>
</evidence>
<dbReference type="STRING" id="903984.BCR21_02985"/>
<feature type="domain" description="HTH cro/C1-type" evidence="1">
    <location>
        <begin position="12"/>
        <end position="67"/>
    </location>
</feature>
<keyword evidence="3" id="KW-1185">Reference proteome</keyword>
<dbReference type="Gene3D" id="1.10.260.40">
    <property type="entry name" value="lambda repressor-like DNA-binding domains"/>
    <property type="match status" value="1"/>
</dbReference>
<accession>A0A1E5GMT9</accession>
<sequence length="272" mass="31846">MEIDLKEAGNRIKEIRRQHKYSMALFSNLVGNSSASTVNNWEKGNNLPKQDRLEKIAILGNTTADWIRYGEFTEYVKKLLTEASLRKNLADDQLEELIHVLKKYKITYSQDLKILTTANELFPDLFETRYQLELSEQKTSLIAEDFTTYRIEQNDRYRSDFLPMMEELLHDSNQKEINASVLFLVFDLLKRTETSKNFLSISQIFTMLAEILTNDIAYKNKLSSKVVDYADLTKTRSKGKPLSEKTVKKKYEQTKKDLVDLLDKFYSDYNEK</sequence>
<reference evidence="3" key="1">
    <citation type="submission" date="2016-09" db="EMBL/GenBank/DDBJ databases">
        <authorList>
            <person name="Gulvik C.A."/>
        </authorList>
    </citation>
    <scope>NUCLEOTIDE SEQUENCE [LARGE SCALE GENOMIC DNA]</scope>
    <source>
        <strain evidence="3">DSM 23328</strain>
    </source>
</reference>
<dbReference type="Pfam" id="PF01381">
    <property type="entry name" value="HTH_3"/>
    <property type="match status" value="1"/>
</dbReference>
<dbReference type="PROSITE" id="PS50943">
    <property type="entry name" value="HTH_CROC1"/>
    <property type="match status" value="1"/>
</dbReference>
<dbReference type="InterPro" id="IPR010982">
    <property type="entry name" value="Lambda_DNA-bd_dom_sf"/>
</dbReference>
<dbReference type="EMBL" id="MIJZ01000001">
    <property type="protein sequence ID" value="OEG13971.1"/>
    <property type="molecule type" value="Genomic_DNA"/>
</dbReference>
<dbReference type="SMART" id="SM00530">
    <property type="entry name" value="HTH_XRE"/>
    <property type="match status" value="1"/>
</dbReference>
<name>A0A1E5GMT9_9ENTE</name>
<dbReference type="GO" id="GO:0003677">
    <property type="term" value="F:DNA binding"/>
    <property type="evidence" value="ECO:0007669"/>
    <property type="project" value="InterPro"/>
</dbReference>